<dbReference type="OrthoDB" id="155529at2"/>
<dbReference type="EMBL" id="FOKA01000010">
    <property type="protein sequence ID" value="SFB23219.1"/>
    <property type="molecule type" value="Genomic_DNA"/>
</dbReference>
<dbReference type="GO" id="GO:0006506">
    <property type="term" value="P:GPI anchor biosynthetic process"/>
    <property type="evidence" value="ECO:0007669"/>
    <property type="project" value="TreeGrafter"/>
</dbReference>
<dbReference type="Pfam" id="PF03372">
    <property type="entry name" value="Exo_endo_phos"/>
    <property type="match status" value="1"/>
</dbReference>
<keyword evidence="2" id="KW-0269">Exonuclease</keyword>
<reference evidence="2 3" key="1">
    <citation type="submission" date="2016-10" db="EMBL/GenBank/DDBJ databases">
        <authorList>
            <person name="de Groot N.N."/>
        </authorList>
    </citation>
    <scope>NUCLEOTIDE SEQUENCE [LARGE SCALE GENOMIC DNA]</scope>
    <source>
        <strain evidence="2 3">CGMCC 4.6945</strain>
    </source>
</reference>
<sequence length="266" mass="27885">MRVATFNILHGRSLGDGRVDLDRFAAAVASLDADVLALQEVDRAQERSLGADLTTIAADAMGAPHHRFVATMAGAPGMWVAASGDEQPASAAYGIALLSRRPVREWRVLALPSPGRRAPVVFPGSRRPVLVRDEPRCAVAAVVEGDGGAVTVVGTHLTFIPGRRSRQLRHLVATTARMPAPRVLMGDLNMAGDEPARVSGMRALVTAPTFPVDAPARQLDHVLADGEVEAAGPGRAVDLGLSDHRALVVDVVLGRVPVPGAGTREP</sequence>
<dbReference type="RefSeq" id="WP_090033410.1">
    <property type="nucleotide sequence ID" value="NZ_BONM01000046.1"/>
</dbReference>
<protein>
    <submittedName>
        <fullName evidence="2">Metal-dependent hydrolase, endonuclease/exonuclease/phosphatase family</fullName>
    </submittedName>
</protein>
<evidence type="ECO:0000259" key="1">
    <source>
        <dbReference type="Pfam" id="PF03372"/>
    </source>
</evidence>
<dbReference type="SUPFAM" id="SSF56219">
    <property type="entry name" value="DNase I-like"/>
    <property type="match status" value="1"/>
</dbReference>
<dbReference type="GO" id="GO:0004519">
    <property type="term" value="F:endonuclease activity"/>
    <property type="evidence" value="ECO:0007669"/>
    <property type="project" value="UniProtKB-KW"/>
</dbReference>
<dbReference type="PANTHER" id="PTHR14859:SF15">
    <property type="entry name" value="ENDONUCLEASE_EXONUCLEASE_PHOSPHATASE DOMAIN-CONTAINING PROTEIN"/>
    <property type="match status" value="1"/>
</dbReference>
<keyword evidence="2" id="KW-0378">Hydrolase</keyword>
<keyword evidence="3" id="KW-1185">Reference proteome</keyword>
<evidence type="ECO:0000313" key="3">
    <source>
        <dbReference type="Proteomes" id="UP000199012"/>
    </source>
</evidence>
<gene>
    <name evidence="2" type="ORF">SAMN05421867_110123</name>
</gene>
<dbReference type="InterPro" id="IPR036691">
    <property type="entry name" value="Endo/exonu/phosph_ase_sf"/>
</dbReference>
<dbReference type="AlphaFoldDB" id="A0A1I0ZBS9"/>
<organism evidence="2 3">
    <name type="scientific">Cellulomonas marina</name>
    <dbReference type="NCBI Taxonomy" id="988821"/>
    <lineage>
        <taxon>Bacteria</taxon>
        <taxon>Bacillati</taxon>
        <taxon>Actinomycetota</taxon>
        <taxon>Actinomycetes</taxon>
        <taxon>Micrococcales</taxon>
        <taxon>Cellulomonadaceae</taxon>
        <taxon>Cellulomonas</taxon>
    </lineage>
</organism>
<dbReference type="InterPro" id="IPR051916">
    <property type="entry name" value="GPI-anchor_lipid_remodeler"/>
</dbReference>
<keyword evidence="2" id="KW-0255">Endonuclease</keyword>
<feature type="domain" description="Endonuclease/exonuclease/phosphatase" evidence="1">
    <location>
        <begin position="4"/>
        <end position="244"/>
    </location>
</feature>
<dbReference type="PANTHER" id="PTHR14859">
    <property type="entry name" value="CALCOFLUOR WHITE HYPERSENSITIVE PROTEIN PRECURSOR"/>
    <property type="match status" value="1"/>
</dbReference>
<accession>A0A1I0ZBS9</accession>
<dbReference type="Proteomes" id="UP000199012">
    <property type="component" value="Unassembled WGS sequence"/>
</dbReference>
<dbReference type="Gene3D" id="3.60.10.10">
    <property type="entry name" value="Endonuclease/exonuclease/phosphatase"/>
    <property type="match status" value="1"/>
</dbReference>
<name>A0A1I0ZBS9_9CELL</name>
<proteinExistence type="predicted"/>
<dbReference type="InterPro" id="IPR005135">
    <property type="entry name" value="Endo/exonuclease/phosphatase"/>
</dbReference>
<dbReference type="STRING" id="988821.SAMN05421867_110123"/>
<evidence type="ECO:0000313" key="2">
    <source>
        <dbReference type="EMBL" id="SFB23219.1"/>
    </source>
</evidence>
<dbReference type="GO" id="GO:0016020">
    <property type="term" value="C:membrane"/>
    <property type="evidence" value="ECO:0007669"/>
    <property type="project" value="GOC"/>
</dbReference>
<dbReference type="GO" id="GO:0004527">
    <property type="term" value="F:exonuclease activity"/>
    <property type="evidence" value="ECO:0007669"/>
    <property type="project" value="UniProtKB-KW"/>
</dbReference>
<keyword evidence="2" id="KW-0540">Nuclease</keyword>